<evidence type="ECO:0000256" key="3">
    <source>
        <dbReference type="SAM" id="Phobius"/>
    </source>
</evidence>
<keyword evidence="4" id="KW-1185">Reference proteome</keyword>
<dbReference type="Proteomes" id="UP000095283">
    <property type="component" value="Unplaced"/>
</dbReference>
<feature type="transmembrane region" description="Helical" evidence="3">
    <location>
        <begin position="366"/>
        <end position="382"/>
    </location>
</feature>
<feature type="compositionally biased region" description="Polar residues" evidence="2">
    <location>
        <begin position="71"/>
        <end position="86"/>
    </location>
</feature>
<dbReference type="AlphaFoldDB" id="A0A1I7X0W7"/>
<accession>A0A1I7X0W7</accession>
<evidence type="ECO:0000256" key="2">
    <source>
        <dbReference type="SAM" id="MobiDB-lite"/>
    </source>
</evidence>
<reference evidence="5" key="1">
    <citation type="submission" date="2016-11" db="UniProtKB">
        <authorList>
            <consortium name="WormBaseParasite"/>
        </authorList>
    </citation>
    <scope>IDENTIFICATION</scope>
</reference>
<protein>
    <submittedName>
        <fullName evidence="5">Ankyrin repeat domain-containing protein 6</fullName>
    </submittedName>
</protein>
<proteinExistence type="predicted"/>
<dbReference type="WBParaSite" id="Hba_11072">
    <property type="protein sequence ID" value="Hba_11072"/>
    <property type="gene ID" value="Hba_11072"/>
</dbReference>
<sequence length="433" mass="50001">MDGGGDEVTLCSLISLLKTEHPEKLASKPALSFPHPTVQDIESLESYPDLGVETISGLEKHNTGDSAFRPQHSTISSSENTVNNRRTPVAGFGKHSVLPPKSCLTRVVLQTPAKPNQKKKTVAFGKTVNVSQTVEGTSRLAKQKAEMNKYSKTSPAEVTNKENNDPTTIREDQQKVCNVLCCLSSVIDTTMEMKESIQVLTRQIQENEKNIEILKKEKEEMYVCMLLDHYTTVFMFKHQFDVDTDLDSLTLAELRRLMDKNPVFRQYVADIRAEEEEERKNYRIKQNKLDWDKNDGRQGEKCMQRTVEREAWQKDEDKRANKYDLSIISKSMFSSNLLIVADEVQLLRKNLLWNAVFTVLHHLECHHILLILITFFPIGAFLKNRMLMPMMMYNQYISRARVSAITHRDIKVHETAAEERRRLRRERRAKQKF</sequence>
<name>A0A1I7X0W7_HETBA</name>
<feature type="region of interest" description="Disordered" evidence="2">
    <location>
        <begin position="63"/>
        <end position="94"/>
    </location>
</feature>
<keyword evidence="3" id="KW-0472">Membrane</keyword>
<evidence type="ECO:0000256" key="1">
    <source>
        <dbReference type="SAM" id="Coils"/>
    </source>
</evidence>
<organism evidence="4 5">
    <name type="scientific">Heterorhabditis bacteriophora</name>
    <name type="common">Entomopathogenic nematode worm</name>
    <dbReference type="NCBI Taxonomy" id="37862"/>
    <lineage>
        <taxon>Eukaryota</taxon>
        <taxon>Metazoa</taxon>
        <taxon>Ecdysozoa</taxon>
        <taxon>Nematoda</taxon>
        <taxon>Chromadorea</taxon>
        <taxon>Rhabditida</taxon>
        <taxon>Rhabditina</taxon>
        <taxon>Rhabditomorpha</taxon>
        <taxon>Strongyloidea</taxon>
        <taxon>Heterorhabditidae</taxon>
        <taxon>Heterorhabditis</taxon>
    </lineage>
</organism>
<evidence type="ECO:0000313" key="5">
    <source>
        <dbReference type="WBParaSite" id="Hba_11072"/>
    </source>
</evidence>
<feature type="region of interest" description="Disordered" evidence="2">
    <location>
        <begin position="142"/>
        <end position="167"/>
    </location>
</feature>
<evidence type="ECO:0000313" key="4">
    <source>
        <dbReference type="Proteomes" id="UP000095283"/>
    </source>
</evidence>
<feature type="coiled-coil region" evidence="1">
    <location>
        <begin position="190"/>
        <end position="217"/>
    </location>
</feature>
<keyword evidence="3" id="KW-0812">Transmembrane</keyword>
<keyword evidence="3" id="KW-1133">Transmembrane helix</keyword>
<keyword evidence="1" id="KW-0175">Coiled coil</keyword>